<dbReference type="STRING" id="70667.A0A3P7F159"/>
<sequence>MWEIATFAALPFSGLSHEEVISLVTSGGHLGKQGWPPRFPPVLLHIMSLCWRTDKCLRPSFGDILHLLKGHLSDTFLAASYFFGGGSASDAEADVTVDSSPETAVDA</sequence>
<dbReference type="Proteomes" id="UP000275846">
    <property type="component" value="Unassembled WGS sequence"/>
</dbReference>
<dbReference type="Pfam" id="PF07714">
    <property type="entry name" value="PK_Tyr_Ser-Thr"/>
    <property type="match status" value="1"/>
</dbReference>
<evidence type="ECO:0000313" key="3">
    <source>
        <dbReference type="Proteomes" id="UP000275846"/>
    </source>
</evidence>
<gene>
    <name evidence="2" type="ORF">SSLN_LOCUS17299</name>
</gene>
<keyword evidence="3" id="KW-1185">Reference proteome</keyword>
<organism evidence="2 3">
    <name type="scientific">Schistocephalus solidus</name>
    <name type="common">Tapeworm</name>
    <dbReference type="NCBI Taxonomy" id="70667"/>
    <lineage>
        <taxon>Eukaryota</taxon>
        <taxon>Metazoa</taxon>
        <taxon>Spiralia</taxon>
        <taxon>Lophotrochozoa</taxon>
        <taxon>Platyhelminthes</taxon>
        <taxon>Cestoda</taxon>
        <taxon>Eucestoda</taxon>
        <taxon>Diphyllobothriidea</taxon>
        <taxon>Diphyllobothriidae</taxon>
        <taxon>Schistocephalus</taxon>
    </lineage>
</organism>
<dbReference type="EMBL" id="UYSU01042297">
    <property type="protein sequence ID" value="VDM03685.1"/>
    <property type="molecule type" value="Genomic_DNA"/>
</dbReference>
<protein>
    <recommendedName>
        <fullName evidence="1">Serine-threonine/tyrosine-protein kinase catalytic domain-containing protein</fullName>
    </recommendedName>
</protein>
<dbReference type="GO" id="GO:0004672">
    <property type="term" value="F:protein kinase activity"/>
    <property type="evidence" value="ECO:0007669"/>
    <property type="project" value="InterPro"/>
</dbReference>
<dbReference type="InterPro" id="IPR001245">
    <property type="entry name" value="Ser-Thr/Tyr_kinase_cat_dom"/>
</dbReference>
<dbReference type="OrthoDB" id="28230at2759"/>
<evidence type="ECO:0000313" key="2">
    <source>
        <dbReference type="EMBL" id="VDM03685.1"/>
    </source>
</evidence>
<reference evidence="2 3" key="1">
    <citation type="submission" date="2018-11" db="EMBL/GenBank/DDBJ databases">
        <authorList>
            <consortium name="Pathogen Informatics"/>
        </authorList>
    </citation>
    <scope>NUCLEOTIDE SEQUENCE [LARGE SCALE GENOMIC DNA]</scope>
    <source>
        <strain evidence="2 3">NST_G2</strain>
    </source>
</reference>
<name>A0A3P7F159_SCHSO</name>
<feature type="domain" description="Serine-threonine/tyrosine-protein kinase catalytic" evidence="1">
    <location>
        <begin position="1"/>
        <end position="67"/>
    </location>
</feature>
<dbReference type="AlphaFoldDB" id="A0A3P7F159"/>
<proteinExistence type="predicted"/>
<dbReference type="Gene3D" id="1.10.510.10">
    <property type="entry name" value="Transferase(Phosphotransferase) domain 1"/>
    <property type="match status" value="1"/>
</dbReference>
<dbReference type="InterPro" id="IPR011009">
    <property type="entry name" value="Kinase-like_dom_sf"/>
</dbReference>
<evidence type="ECO:0000259" key="1">
    <source>
        <dbReference type="Pfam" id="PF07714"/>
    </source>
</evidence>
<accession>A0A3P7F159</accession>
<dbReference type="SUPFAM" id="SSF56112">
    <property type="entry name" value="Protein kinase-like (PK-like)"/>
    <property type="match status" value="1"/>
</dbReference>